<protein>
    <submittedName>
        <fullName evidence="1">Uncharacterized protein</fullName>
    </submittedName>
</protein>
<proteinExistence type="predicted"/>
<reference evidence="1" key="1">
    <citation type="submission" date="2022-07" db="EMBL/GenBank/DDBJ databases">
        <title>Phylogenomic reconstructions and comparative analyses of Kickxellomycotina fungi.</title>
        <authorList>
            <person name="Reynolds N.K."/>
            <person name="Stajich J.E."/>
            <person name="Barry K."/>
            <person name="Grigoriev I.V."/>
            <person name="Crous P."/>
            <person name="Smith M.E."/>
        </authorList>
    </citation>
    <scope>NUCLEOTIDE SEQUENCE</scope>
    <source>
        <strain evidence="1">NRRL 5244</strain>
    </source>
</reference>
<organism evidence="1 2">
    <name type="scientific">Linderina macrospora</name>
    <dbReference type="NCBI Taxonomy" id="4868"/>
    <lineage>
        <taxon>Eukaryota</taxon>
        <taxon>Fungi</taxon>
        <taxon>Fungi incertae sedis</taxon>
        <taxon>Zoopagomycota</taxon>
        <taxon>Kickxellomycotina</taxon>
        <taxon>Kickxellomycetes</taxon>
        <taxon>Kickxellales</taxon>
        <taxon>Kickxellaceae</taxon>
        <taxon>Linderina</taxon>
    </lineage>
</organism>
<evidence type="ECO:0000313" key="2">
    <source>
        <dbReference type="Proteomes" id="UP001150603"/>
    </source>
</evidence>
<accession>A0ACC1JHK5</accession>
<evidence type="ECO:0000313" key="1">
    <source>
        <dbReference type="EMBL" id="KAJ1951232.1"/>
    </source>
</evidence>
<gene>
    <name evidence="1" type="ORF">FBU59_000289</name>
</gene>
<sequence>MPLFTGKKGKLQQTIDDAADYPEEYNNVYSMFARQPDSAAISFHHVMSSVSDKDSGGLLSRIGGGRKKKEVHGDDVERQIDILAVFQGIVMTYPRHMLSIFKDRSKTTVILRTICNSSVPLPVREALLCMVSNWCVLYFESPSAKANLEAVVDKARERAQLQPKRNALPRPAVTHEQEGWAYPKIRTPTEANSPTEADFHPIELARALENPGSLVEQQQREAIKEALPEDKSKLDERIMLSDSLIKHMENSAQELQGLCSMLTENLVALNVEEDPRSNVVIGEMMKDINERSATINNYMGMLANEHMEETLAKLTASIAETSRVHWQVDNSVTSHKEWRAAHVRSKQSPSLDLGEFAGEGSSASFADEIMSRLAQTTVDDGRDSAVTSISDKARGKMVELSST</sequence>
<name>A0ACC1JHK5_9FUNG</name>
<comment type="caution">
    <text evidence="1">The sequence shown here is derived from an EMBL/GenBank/DDBJ whole genome shotgun (WGS) entry which is preliminary data.</text>
</comment>
<keyword evidence="2" id="KW-1185">Reference proteome</keyword>
<dbReference type="EMBL" id="JANBPW010000038">
    <property type="protein sequence ID" value="KAJ1951232.1"/>
    <property type="molecule type" value="Genomic_DNA"/>
</dbReference>
<dbReference type="Proteomes" id="UP001150603">
    <property type="component" value="Unassembled WGS sequence"/>
</dbReference>